<keyword evidence="3" id="KW-1185">Reference proteome</keyword>
<accession>A0A1L9SZ04</accession>
<dbReference type="RefSeq" id="XP_040696205.1">
    <property type="nucleotide sequence ID" value="XM_040840233.1"/>
</dbReference>
<dbReference type="OrthoDB" id="2498029at2759"/>
<dbReference type="EMBL" id="KV878602">
    <property type="protein sequence ID" value="OJJ52399.1"/>
    <property type="molecule type" value="Genomic_DNA"/>
</dbReference>
<comment type="similarity">
    <text evidence="1">Belongs to the polyketide transferase af380 family.</text>
</comment>
<dbReference type="InterPro" id="IPR029058">
    <property type="entry name" value="AB_hydrolase_fold"/>
</dbReference>
<dbReference type="SUPFAM" id="SSF53474">
    <property type="entry name" value="alpha/beta-Hydrolases"/>
    <property type="match status" value="1"/>
</dbReference>
<sequence>MTDYRFECSVGVTPVKFGRLARESFGRLDPAGALEKMAKQRTAEAQTPKKATSDIDILEATEYYKIDRGKAEFGCTSALFSFNSAAASWDAFAFAGKIMTRPFLVVVGDKVGGFGGYRDASEIHARAASTEKKLLAIPGVSHYEFYDKPEAVKPALDEILPFLKAHLGEAA</sequence>
<dbReference type="GeneID" id="63756306"/>
<dbReference type="VEuPathDB" id="FungiDB:ASPSYDRAFT_1169850"/>
<protein>
    <recommendedName>
        <fullName evidence="4">Alpha/beta hydrolase</fullName>
    </recommendedName>
</protein>
<name>A0A1L9SZ04_9EURO</name>
<dbReference type="Gene3D" id="3.40.50.1820">
    <property type="entry name" value="alpha/beta hydrolase"/>
    <property type="match status" value="1"/>
</dbReference>
<evidence type="ECO:0000256" key="1">
    <source>
        <dbReference type="ARBA" id="ARBA00029464"/>
    </source>
</evidence>
<evidence type="ECO:0000313" key="3">
    <source>
        <dbReference type="Proteomes" id="UP000184356"/>
    </source>
</evidence>
<dbReference type="Gene3D" id="1.10.10.800">
    <property type="match status" value="1"/>
</dbReference>
<gene>
    <name evidence="2" type="ORF">ASPSYDRAFT_1169850</name>
</gene>
<proteinExistence type="inferred from homology"/>
<reference evidence="3" key="1">
    <citation type="journal article" date="2017" name="Genome Biol.">
        <title>Comparative genomics reveals high biological diversity and specific adaptations in the industrially and medically important fungal genus Aspergillus.</title>
        <authorList>
            <person name="de Vries R.P."/>
            <person name="Riley R."/>
            <person name="Wiebenga A."/>
            <person name="Aguilar-Osorio G."/>
            <person name="Amillis S."/>
            <person name="Uchima C.A."/>
            <person name="Anderluh G."/>
            <person name="Asadollahi M."/>
            <person name="Askin M."/>
            <person name="Barry K."/>
            <person name="Battaglia E."/>
            <person name="Bayram O."/>
            <person name="Benocci T."/>
            <person name="Braus-Stromeyer S.A."/>
            <person name="Caldana C."/>
            <person name="Canovas D."/>
            <person name="Cerqueira G.C."/>
            <person name="Chen F."/>
            <person name="Chen W."/>
            <person name="Choi C."/>
            <person name="Clum A."/>
            <person name="Dos Santos R.A."/>
            <person name="Damasio A.R."/>
            <person name="Diallinas G."/>
            <person name="Emri T."/>
            <person name="Fekete E."/>
            <person name="Flipphi M."/>
            <person name="Freyberg S."/>
            <person name="Gallo A."/>
            <person name="Gournas C."/>
            <person name="Habgood R."/>
            <person name="Hainaut M."/>
            <person name="Harispe M.L."/>
            <person name="Henrissat B."/>
            <person name="Hilden K.S."/>
            <person name="Hope R."/>
            <person name="Hossain A."/>
            <person name="Karabika E."/>
            <person name="Karaffa L."/>
            <person name="Karanyi Z."/>
            <person name="Krasevec N."/>
            <person name="Kuo A."/>
            <person name="Kusch H."/>
            <person name="LaButti K."/>
            <person name="Lagendijk E.L."/>
            <person name="Lapidus A."/>
            <person name="Levasseur A."/>
            <person name="Lindquist E."/>
            <person name="Lipzen A."/>
            <person name="Logrieco A.F."/>
            <person name="MacCabe A."/>
            <person name="Maekelae M.R."/>
            <person name="Malavazi I."/>
            <person name="Melin P."/>
            <person name="Meyer V."/>
            <person name="Mielnichuk N."/>
            <person name="Miskei M."/>
            <person name="Molnar A.P."/>
            <person name="Mule G."/>
            <person name="Ngan C.Y."/>
            <person name="Orejas M."/>
            <person name="Orosz E."/>
            <person name="Ouedraogo J.P."/>
            <person name="Overkamp K.M."/>
            <person name="Park H.-S."/>
            <person name="Perrone G."/>
            <person name="Piumi F."/>
            <person name="Punt P.J."/>
            <person name="Ram A.F."/>
            <person name="Ramon A."/>
            <person name="Rauscher S."/>
            <person name="Record E."/>
            <person name="Riano-Pachon D.M."/>
            <person name="Robert V."/>
            <person name="Roehrig J."/>
            <person name="Ruller R."/>
            <person name="Salamov A."/>
            <person name="Salih N.S."/>
            <person name="Samson R.A."/>
            <person name="Sandor E."/>
            <person name="Sanguinetti M."/>
            <person name="Schuetze T."/>
            <person name="Sepcic K."/>
            <person name="Shelest E."/>
            <person name="Sherlock G."/>
            <person name="Sophianopoulou V."/>
            <person name="Squina F.M."/>
            <person name="Sun H."/>
            <person name="Susca A."/>
            <person name="Todd R.B."/>
            <person name="Tsang A."/>
            <person name="Unkles S.E."/>
            <person name="van de Wiele N."/>
            <person name="van Rossen-Uffink D."/>
            <person name="Oliveira J.V."/>
            <person name="Vesth T.C."/>
            <person name="Visser J."/>
            <person name="Yu J.-H."/>
            <person name="Zhou M."/>
            <person name="Andersen M.R."/>
            <person name="Archer D.B."/>
            <person name="Baker S.E."/>
            <person name="Benoit I."/>
            <person name="Brakhage A.A."/>
            <person name="Braus G.H."/>
            <person name="Fischer R."/>
            <person name="Frisvad J.C."/>
            <person name="Goldman G.H."/>
            <person name="Houbraken J."/>
            <person name="Oakley B."/>
            <person name="Pocsi I."/>
            <person name="Scazzocchio C."/>
            <person name="Seiboth B."/>
            <person name="vanKuyk P.A."/>
            <person name="Wortman J."/>
            <person name="Dyer P.S."/>
            <person name="Grigoriev I.V."/>
        </authorList>
    </citation>
    <scope>NUCLEOTIDE SEQUENCE [LARGE SCALE GENOMIC DNA]</scope>
    <source>
        <strain evidence="3">CBS 593.65</strain>
    </source>
</reference>
<dbReference type="AlphaFoldDB" id="A0A1L9SZ04"/>
<dbReference type="STRING" id="1036612.A0A1L9SZ04"/>
<organism evidence="2 3">
    <name type="scientific">Aspergillus sydowii CBS 593.65</name>
    <dbReference type="NCBI Taxonomy" id="1036612"/>
    <lineage>
        <taxon>Eukaryota</taxon>
        <taxon>Fungi</taxon>
        <taxon>Dikarya</taxon>
        <taxon>Ascomycota</taxon>
        <taxon>Pezizomycotina</taxon>
        <taxon>Eurotiomycetes</taxon>
        <taxon>Eurotiomycetidae</taxon>
        <taxon>Eurotiales</taxon>
        <taxon>Aspergillaceae</taxon>
        <taxon>Aspergillus</taxon>
        <taxon>Aspergillus subgen. Nidulantes</taxon>
    </lineage>
</organism>
<dbReference type="InterPro" id="IPR051411">
    <property type="entry name" value="Polyketide_trans_af380"/>
</dbReference>
<dbReference type="PANTHER" id="PTHR47751:SF1">
    <property type="entry name" value="SUPERFAMILY HYDROLASE, PUTATIVE (AFU_ORTHOLOGUE AFUA_2G16580)-RELATED"/>
    <property type="match status" value="1"/>
</dbReference>
<dbReference type="Proteomes" id="UP000184356">
    <property type="component" value="Unassembled WGS sequence"/>
</dbReference>
<evidence type="ECO:0000313" key="2">
    <source>
        <dbReference type="EMBL" id="OJJ52399.1"/>
    </source>
</evidence>
<evidence type="ECO:0008006" key="4">
    <source>
        <dbReference type="Google" id="ProtNLM"/>
    </source>
</evidence>
<dbReference type="PANTHER" id="PTHR47751">
    <property type="entry name" value="SUPERFAMILY HYDROLASE, PUTATIVE (AFU_ORTHOLOGUE AFUA_2G16580)-RELATED"/>
    <property type="match status" value="1"/>
</dbReference>